<dbReference type="InterPro" id="IPR001304">
    <property type="entry name" value="C-type_lectin-like"/>
</dbReference>
<dbReference type="AlphaFoldDB" id="A0A7E4VLB5"/>
<organism evidence="3 4">
    <name type="scientific">Panagrellus redivivus</name>
    <name type="common">Microworm</name>
    <dbReference type="NCBI Taxonomy" id="6233"/>
    <lineage>
        <taxon>Eukaryota</taxon>
        <taxon>Metazoa</taxon>
        <taxon>Ecdysozoa</taxon>
        <taxon>Nematoda</taxon>
        <taxon>Chromadorea</taxon>
        <taxon>Rhabditida</taxon>
        <taxon>Tylenchina</taxon>
        <taxon>Panagrolaimomorpha</taxon>
        <taxon>Panagrolaimoidea</taxon>
        <taxon>Panagrolaimidae</taxon>
        <taxon>Panagrellus</taxon>
    </lineage>
</organism>
<dbReference type="SMART" id="SM00034">
    <property type="entry name" value="CLECT"/>
    <property type="match status" value="1"/>
</dbReference>
<proteinExistence type="predicted"/>
<feature type="chain" id="PRO_5028821875" evidence="1">
    <location>
        <begin position="20"/>
        <end position="196"/>
    </location>
</feature>
<accession>A0A7E4VLB5</accession>
<name>A0A7E4VLB5_PANRE</name>
<dbReference type="Proteomes" id="UP000492821">
    <property type="component" value="Unassembled WGS sequence"/>
</dbReference>
<reference evidence="3" key="1">
    <citation type="journal article" date="2013" name="Genetics">
        <title>The draft genome and transcriptome of Panagrellus redivivus are shaped by the harsh demands of a free-living lifestyle.</title>
        <authorList>
            <person name="Srinivasan J."/>
            <person name="Dillman A.R."/>
            <person name="Macchietto M.G."/>
            <person name="Heikkinen L."/>
            <person name="Lakso M."/>
            <person name="Fracchia K.M."/>
            <person name="Antoshechkin I."/>
            <person name="Mortazavi A."/>
            <person name="Wong G."/>
            <person name="Sternberg P.W."/>
        </authorList>
    </citation>
    <scope>NUCLEOTIDE SEQUENCE [LARGE SCALE GENOMIC DNA]</scope>
    <source>
        <strain evidence="3">MT8872</strain>
    </source>
</reference>
<keyword evidence="1" id="KW-0732">Signal</keyword>
<evidence type="ECO:0000313" key="4">
    <source>
        <dbReference type="WBParaSite" id="Pan_g22617.t2"/>
    </source>
</evidence>
<dbReference type="SUPFAM" id="SSF56436">
    <property type="entry name" value="C-type lectin-like"/>
    <property type="match status" value="1"/>
</dbReference>
<evidence type="ECO:0000256" key="1">
    <source>
        <dbReference type="SAM" id="SignalP"/>
    </source>
</evidence>
<keyword evidence="3" id="KW-1185">Reference proteome</keyword>
<dbReference type="WBParaSite" id="Pan_g22617.t2">
    <property type="protein sequence ID" value="Pan_g22617.t2"/>
    <property type="gene ID" value="Pan_g22617"/>
</dbReference>
<dbReference type="CDD" id="cd00037">
    <property type="entry name" value="CLECT"/>
    <property type="match status" value="1"/>
</dbReference>
<evidence type="ECO:0000259" key="2">
    <source>
        <dbReference type="SMART" id="SM00034"/>
    </source>
</evidence>
<feature type="domain" description="C-type lectin" evidence="2">
    <location>
        <begin position="30"/>
        <end position="152"/>
    </location>
</feature>
<dbReference type="InterPro" id="IPR016186">
    <property type="entry name" value="C-type_lectin-like/link_sf"/>
</dbReference>
<sequence length="196" mass="21619">MRLLLITSVLLLGSNVALGGKASPNSTVCCPPFDKRVESNGTVFCFANLTIPNDRATIGNYLCRKLNPHANLASFHSIAELRATGSLGPAITGLVYEFDEFTWRDGTPVDFTYWYSNQPSMNSSEAVVEVNDYGYFSTVTMQGLTNRKAFCKMEAEYTECPDCESCALRIRRGRTGSVPSLVTGRDPVPRTRHCQL</sequence>
<evidence type="ECO:0000313" key="3">
    <source>
        <dbReference type="Proteomes" id="UP000492821"/>
    </source>
</evidence>
<reference evidence="4" key="2">
    <citation type="submission" date="2020-10" db="UniProtKB">
        <authorList>
            <consortium name="WormBaseParasite"/>
        </authorList>
    </citation>
    <scope>IDENTIFICATION</scope>
</reference>
<feature type="signal peptide" evidence="1">
    <location>
        <begin position="1"/>
        <end position="19"/>
    </location>
</feature>
<protein>
    <submittedName>
        <fullName evidence="4">C-type lectin domain-containing protein</fullName>
    </submittedName>
</protein>
<dbReference type="InterPro" id="IPR016187">
    <property type="entry name" value="CTDL_fold"/>
</dbReference>
<dbReference type="Gene3D" id="3.10.100.10">
    <property type="entry name" value="Mannose-Binding Protein A, subunit A"/>
    <property type="match status" value="1"/>
</dbReference>